<evidence type="ECO:0000313" key="2">
    <source>
        <dbReference type="Proteomes" id="UP000587002"/>
    </source>
</evidence>
<keyword evidence="1" id="KW-0689">Ribosomal protein</keyword>
<keyword evidence="1" id="KW-0687">Ribonucleoprotein</keyword>
<keyword evidence="2" id="KW-1185">Reference proteome</keyword>
<evidence type="ECO:0000313" key="1">
    <source>
        <dbReference type="EMBL" id="NYI86422.1"/>
    </source>
</evidence>
<comment type="caution">
    <text evidence="1">The sequence shown here is derived from an EMBL/GenBank/DDBJ whole genome shotgun (WGS) entry which is preliminary data.</text>
</comment>
<dbReference type="EMBL" id="JACCFJ010000001">
    <property type="protein sequence ID" value="NYI86422.1"/>
    <property type="molecule type" value="Genomic_DNA"/>
</dbReference>
<protein>
    <submittedName>
        <fullName evidence="1">Ribosomal protein L32</fullName>
    </submittedName>
</protein>
<organism evidence="1 2">
    <name type="scientific">Saccharopolyspora hordei</name>
    <dbReference type="NCBI Taxonomy" id="1838"/>
    <lineage>
        <taxon>Bacteria</taxon>
        <taxon>Bacillati</taxon>
        <taxon>Actinomycetota</taxon>
        <taxon>Actinomycetes</taxon>
        <taxon>Pseudonocardiales</taxon>
        <taxon>Pseudonocardiaceae</taxon>
        <taxon>Saccharopolyspora</taxon>
    </lineage>
</organism>
<dbReference type="Proteomes" id="UP000587002">
    <property type="component" value="Unassembled WGS sequence"/>
</dbReference>
<name>A0A853AUW4_9PSEU</name>
<gene>
    <name evidence="1" type="ORF">HNR68_005052</name>
</gene>
<dbReference type="AlphaFoldDB" id="A0A853AUW4"/>
<reference evidence="1 2" key="1">
    <citation type="submission" date="2020-07" db="EMBL/GenBank/DDBJ databases">
        <title>Sequencing the genomes of 1000 actinobacteria strains.</title>
        <authorList>
            <person name="Klenk H.-P."/>
        </authorList>
    </citation>
    <scope>NUCLEOTIDE SEQUENCE [LARGE SCALE GENOMIC DNA]</scope>
    <source>
        <strain evidence="1 2">DSM 44065</strain>
    </source>
</reference>
<sequence length="79" mass="8855">MNDEHSMSRSDRLSCWFTEHPEASACRHCGSPIRPHRVPRVWEHVTTGLVRCVGTDRIAVAHPVEGQVPLFPAIVEEVA</sequence>
<dbReference type="RefSeq" id="WP_179724186.1">
    <property type="nucleotide sequence ID" value="NZ_BAABFH010000001.1"/>
</dbReference>
<dbReference type="GO" id="GO:0005840">
    <property type="term" value="C:ribosome"/>
    <property type="evidence" value="ECO:0007669"/>
    <property type="project" value="UniProtKB-KW"/>
</dbReference>
<proteinExistence type="predicted"/>
<accession>A0A853AUW4</accession>